<dbReference type="STRING" id="1076256.A0A2H3AQD0"/>
<dbReference type="Proteomes" id="UP000218334">
    <property type="component" value="Unassembled WGS sequence"/>
</dbReference>
<accession>A0A2H3AQD0</accession>
<proteinExistence type="predicted"/>
<evidence type="ECO:0000313" key="1">
    <source>
        <dbReference type="EMBL" id="PBK58974.1"/>
    </source>
</evidence>
<name>A0A2H3AQD0_9AGAR</name>
<organism evidence="1 2">
    <name type="scientific">Armillaria solidipes</name>
    <dbReference type="NCBI Taxonomy" id="1076256"/>
    <lineage>
        <taxon>Eukaryota</taxon>
        <taxon>Fungi</taxon>
        <taxon>Dikarya</taxon>
        <taxon>Basidiomycota</taxon>
        <taxon>Agaricomycotina</taxon>
        <taxon>Agaricomycetes</taxon>
        <taxon>Agaricomycetidae</taxon>
        <taxon>Agaricales</taxon>
        <taxon>Marasmiineae</taxon>
        <taxon>Physalacriaceae</taxon>
        <taxon>Armillaria</taxon>
    </lineage>
</organism>
<feature type="non-terminal residue" evidence="1">
    <location>
        <position position="1"/>
    </location>
</feature>
<keyword evidence="2" id="KW-1185">Reference proteome</keyword>
<dbReference type="EMBL" id="KZ293516">
    <property type="protein sequence ID" value="PBK58974.1"/>
    <property type="molecule type" value="Genomic_DNA"/>
</dbReference>
<feature type="non-terminal residue" evidence="1">
    <location>
        <position position="62"/>
    </location>
</feature>
<evidence type="ECO:0000313" key="2">
    <source>
        <dbReference type="Proteomes" id="UP000218334"/>
    </source>
</evidence>
<reference evidence="2" key="1">
    <citation type="journal article" date="2017" name="Nat. Ecol. Evol.">
        <title>Genome expansion and lineage-specific genetic innovations in the forest pathogenic fungi Armillaria.</title>
        <authorList>
            <person name="Sipos G."/>
            <person name="Prasanna A.N."/>
            <person name="Walter M.C."/>
            <person name="O'Connor E."/>
            <person name="Balint B."/>
            <person name="Krizsan K."/>
            <person name="Kiss B."/>
            <person name="Hess J."/>
            <person name="Varga T."/>
            <person name="Slot J."/>
            <person name="Riley R."/>
            <person name="Boka B."/>
            <person name="Rigling D."/>
            <person name="Barry K."/>
            <person name="Lee J."/>
            <person name="Mihaltcheva S."/>
            <person name="LaButti K."/>
            <person name="Lipzen A."/>
            <person name="Waldron R."/>
            <person name="Moloney N.M."/>
            <person name="Sperisen C."/>
            <person name="Kredics L."/>
            <person name="Vagvoelgyi C."/>
            <person name="Patrignani A."/>
            <person name="Fitzpatrick D."/>
            <person name="Nagy I."/>
            <person name="Doyle S."/>
            <person name="Anderson J.B."/>
            <person name="Grigoriev I.V."/>
            <person name="Gueldener U."/>
            <person name="Muensterkoetter M."/>
            <person name="Nagy L.G."/>
        </authorList>
    </citation>
    <scope>NUCLEOTIDE SEQUENCE [LARGE SCALE GENOMIC DNA]</scope>
    <source>
        <strain evidence="2">28-4</strain>
    </source>
</reference>
<protein>
    <submittedName>
        <fullName evidence="1">Uncharacterized protein</fullName>
    </submittedName>
</protein>
<dbReference type="AlphaFoldDB" id="A0A2H3AQD0"/>
<sequence length="62" mass="7074">MLVRRGSGTRKLKFRRGDVYTLGSLTGLWAGRMLVGIRSVFQNHSLNCCISRFQTNKLLVNF</sequence>
<gene>
    <name evidence="1" type="ORF">ARMSODRAFT_967268</name>
</gene>